<comment type="similarity">
    <text evidence="1">Belongs to the dynein heavy chain family.</text>
</comment>
<protein>
    <submittedName>
        <fullName evidence="3">Dynein heavy chain 7, axonemal</fullName>
    </submittedName>
</protein>
<dbReference type="GO" id="GO:0007018">
    <property type="term" value="P:microtubule-based movement"/>
    <property type="evidence" value="ECO:0007669"/>
    <property type="project" value="InterPro"/>
</dbReference>
<dbReference type="PANTHER" id="PTHR46961:SF8">
    <property type="entry name" value="DYNEIN AXONEMAL HEAVY CHAIN 7"/>
    <property type="match status" value="1"/>
</dbReference>
<name>A0A8D8ZCC1_9HEMI</name>
<evidence type="ECO:0000256" key="1">
    <source>
        <dbReference type="ARBA" id="ARBA00008887"/>
    </source>
</evidence>
<evidence type="ECO:0000313" key="3">
    <source>
        <dbReference type="EMBL" id="CAG6743746.1"/>
    </source>
</evidence>
<organism evidence="3">
    <name type="scientific">Cacopsylla melanoneura</name>
    <dbReference type="NCBI Taxonomy" id="428564"/>
    <lineage>
        <taxon>Eukaryota</taxon>
        <taxon>Metazoa</taxon>
        <taxon>Ecdysozoa</taxon>
        <taxon>Arthropoda</taxon>
        <taxon>Hexapoda</taxon>
        <taxon>Insecta</taxon>
        <taxon>Pterygota</taxon>
        <taxon>Neoptera</taxon>
        <taxon>Paraneoptera</taxon>
        <taxon>Hemiptera</taxon>
        <taxon>Sternorrhyncha</taxon>
        <taxon>Psylloidea</taxon>
        <taxon>Psyllidae</taxon>
        <taxon>Psyllinae</taxon>
        <taxon>Cacopsylla</taxon>
    </lineage>
</organism>
<dbReference type="AlphaFoldDB" id="A0A8D8ZCC1"/>
<dbReference type="PANTHER" id="PTHR46961">
    <property type="entry name" value="DYNEIN HEAVY CHAIN 1, AXONEMAL-LIKE PROTEIN"/>
    <property type="match status" value="1"/>
</dbReference>
<dbReference type="Pfam" id="PF12780">
    <property type="entry name" value="AAA_8"/>
    <property type="match status" value="1"/>
</dbReference>
<feature type="domain" description="Dynein heavy chain AAA module D4" evidence="2">
    <location>
        <begin position="1"/>
        <end position="136"/>
    </location>
</feature>
<dbReference type="InterPro" id="IPR026983">
    <property type="entry name" value="DHC"/>
</dbReference>
<dbReference type="Gene3D" id="3.40.50.300">
    <property type="entry name" value="P-loop containing nucleotide triphosphate hydrolases"/>
    <property type="match status" value="1"/>
</dbReference>
<evidence type="ECO:0000259" key="2">
    <source>
        <dbReference type="Pfam" id="PF12780"/>
    </source>
</evidence>
<dbReference type="EMBL" id="HBUF01453120">
    <property type="protein sequence ID" value="CAG6743746.1"/>
    <property type="molecule type" value="Transcribed_RNA"/>
</dbReference>
<sequence>MTKNYGKVEWYDDIKLALKKSTSTDRHLVFLFCDSQITDESMVEDLSNLLNSGEVPNIFASDEKGEICEKMGVIDRQKDKSMQTDGTPISLFKLFVDTVKEQLHICLAFSLIGDGFRNRIRKFPAIVNCCTIDWFQVSILKCYF</sequence>
<dbReference type="GO" id="GO:0030286">
    <property type="term" value="C:dynein complex"/>
    <property type="evidence" value="ECO:0007669"/>
    <property type="project" value="InterPro"/>
</dbReference>
<proteinExistence type="inferred from homology"/>
<dbReference type="InterPro" id="IPR027417">
    <property type="entry name" value="P-loop_NTPase"/>
</dbReference>
<dbReference type="InterPro" id="IPR024317">
    <property type="entry name" value="Dynein_heavy_chain_D4_dom"/>
</dbReference>
<reference evidence="3" key="1">
    <citation type="submission" date="2021-05" db="EMBL/GenBank/DDBJ databases">
        <authorList>
            <person name="Alioto T."/>
            <person name="Alioto T."/>
            <person name="Gomez Garrido J."/>
        </authorList>
    </citation>
    <scope>NUCLEOTIDE SEQUENCE</scope>
</reference>
<dbReference type="GO" id="GO:0051959">
    <property type="term" value="F:dynein light intermediate chain binding"/>
    <property type="evidence" value="ECO:0007669"/>
    <property type="project" value="InterPro"/>
</dbReference>
<accession>A0A8D8ZCC1</accession>
<dbReference type="GO" id="GO:0045505">
    <property type="term" value="F:dynein intermediate chain binding"/>
    <property type="evidence" value="ECO:0007669"/>
    <property type="project" value="InterPro"/>
</dbReference>